<evidence type="ECO:0000256" key="11">
    <source>
        <dbReference type="ARBA" id="ARBA00048366"/>
    </source>
</evidence>
<feature type="domain" description="YrdC-like" evidence="13">
    <location>
        <begin position="1"/>
        <end position="107"/>
    </location>
</feature>
<dbReference type="Gene3D" id="3.30.2300.10">
    <property type="entry name" value="THUMP superfamily"/>
    <property type="match status" value="1"/>
</dbReference>
<evidence type="ECO:0000259" key="13">
    <source>
        <dbReference type="PROSITE" id="PS51163"/>
    </source>
</evidence>
<dbReference type="InterPro" id="IPR006070">
    <property type="entry name" value="Sua5-like_dom"/>
</dbReference>
<dbReference type="GO" id="GO:0003725">
    <property type="term" value="F:double-stranded RNA binding"/>
    <property type="evidence" value="ECO:0007669"/>
    <property type="project" value="InterPro"/>
</dbReference>
<organism evidence="15">
    <name type="scientific">uncultured marine thaumarchaeote KM3_26_B10</name>
    <dbReference type="NCBI Taxonomy" id="1456107"/>
    <lineage>
        <taxon>Archaea</taxon>
        <taxon>Nitrososphaerota</taxon>
        <taxon>environmental samples</taxon>
    </lineage>
</organism>
<keyword evidence="5" id="KW-0808">Transferase</keyword>
<dbReference type="SMART" id="SM00981">
    <property type="entry name" value="THUMP"/>
    <property type="match status" value="1"/>
</dbReference>
<evidence type="ECO:0000256" key="10">
    <source>
        <dbReference type="ARBA" id="ARBA00029774"/>
    </source>
</evidence>
<dbReference type="GO" id="GO:0061710">
    <property type="term" value="F:L-threonylcarbamoyladenylate synthase"/>
    <property type="evidence" value="ECO:0007669"/>
    <property type="project" value="UniProtKB-EC"/>
</dbReference>
<protein>
    <recommendedName>
        <fullName evidence="10">L-threonylcarbamoyladenylate synthase</fullName>
        <ecNumber evidence="3">2.7.7.87</ecNumber>
    </recommendedName>
    <alternativeName>
        <fullName evidence="10">L-threonylcarbamoyladenylate synthase</fullName>
    </alternativeName>
</protein>
<evidence type="ECO:0000256" key="9">
    <source>
        <dbReference type="ARBA" id="ARBA00022840"/>
    </source>
</evidence>
<dbReference type="InterPro" id="IPR017945">
    <property type="entry name" value="DHBP_synth_RibB-like_a/b_dom"/>
</dbReference>
<evidence type="ECO:0000256" key="4">
    <source>
        <dbReference type="ARBA" id="ARBA00022490"/>
    </source>
</evidence>
<keyword evidence="4" id="KW-0963">Cytoplasm</keyword>
<evidence type="ECO:0000256" key="5">
    <source>
        <dbReference type="ARBA" id="ARBA00022679"/>
    </source>
</evidence>
<evidence type="ECO:0000256" key="12">
    <source>
        <dbReference type="PROSITE-ProRule" id="PRU00529"/>
    </source>
</evidence>
<dbReference type="CDD" id="cd11717">
    <property type="entry name" value="THUMP_THUMPD1_like"/>
    <property type="match status" value="1"/>
</dbReference>
<dbReference type="Pfam" id="PF02926">
    <property type="entry name" value="THUMP"/>
    <property type="match status" value="1"/>
</dbReference>
<dbReference type="GO" id="GO:0005737">
    <property type="term" value="C:cytoplasm"/>
    <property type="evidence" value="ECO:0007669"/>
    <property type="project" value="UniProtKB-SubCell"/>
</dbReference>
<dbReference type="PANTHER" id="PTHR17490">
    <property type="entry name" value="SUA5"/>
    <property type="match status" value="1"/>
</dbReference>
<feature type="domain" description="THUMP" evidence="14">
    <location>
        <begin position="171"/>
        <end position="273"/>
    </location>
</feature>
<comment type="similarity">
    <text evidence="2">Belongs to the SUA5 family.</text>
</comment>
<dbReference type="GO" id="GO:0005524">
    <property type="term" value="F:ATP binding"/>
    <property type="evidence" value="ECO:0007669"/>
    <property type="project" value="UniProtKB-KW"/>
</dbReference>
<dbReference type="EC" id="2.7.7.87" evidence="3"/>
<dbReference type="InterPro" id="IPR050156">
    <property type="entry name" value="TC-AMP_synthase_SUA5"/>
</dbReference>
<keyword evidence="9" id="KW-0067">ATP-binding</keyword>
<evidence type="ECO:0000256" key="8">
    <source>
        <dbReference type="ARBA" id="ARBA00022741"/>
    </source>
</evidence>
<dbReference type="InterPro" id="IPR004114">
    <property type="entry name" value="THUMP_dom"/>
</dbReference>
<dbReference type="GO" id="GO:0000049">
    <property type="term" value="F:tRNA binding"/>
    <property type="evidence" value="ECO:0007669"/>
    <property type="project" value="TreeGrafter"/>
</dbReference>
<keyword evidence="8" id="KW-0547">Nucleotide-binding</keyword>
<dbReference type="Pfam" id="PF01300">
    <property type="entry name" value="Sua5_yciO_yrdC"/>
    <property type="match status" value="1"/>
</dbReference>
<name>A0A075H0G5_9ARCH</name>
<dbReference type="PROSITE" id="PS51165">
    <property type="entry name" value="THUMP"/>
    <property type="match status" value="1"/>
</dbReference>
<dbReference type="PANTHER" id="PTHR17490:SF16">
    <property type="entry name" value="THREONYLCARBAMOYL-AMP SYNTHASE"/>
    <property type="match status" value="1"/>
</dbReference>
<dbReference type="GO" id="GO:0006400">
    <property type="term" value="P:tRNA modification"/>
    <property type="evidence" value="ECO:0007669"/>
    <property type="project" value="InterPro"/>
</dbReference>
<evidence type="ECO:0000259" key="14">
    <source>
        <dbReference type="PROSITE" id="PS51165"/>
    </source>
</evidence>
<dbReference type="Gene3D" id="3.90.870.10">
    <property type="entry name" value="DHBP synthase"/>
    <property type="match status" value="1"/>
</dbReference>
<dbReference type="EMBL" id="KF900818">
    <property type="protein sequence ID" value="AIF08012.1"/>
    <property type="molecule type" value="Genomic_DNA"/>
</dbReference>
<dbReference type="PROSITE" id="PS51163">
    <property type="entry name" value="YRDC"/>
    <property type="match status" value="1"/>
</dbReference>
<accession>A0A075H0G5</accession>
<keyword evidence="12" id="KW-0694">RNA-binding</keyword>
<comment type="subcellular location">
    <subcellularLocation>
        <location evidence="1">Cytoplasm</location>
    </subcellularLocation>
</comment>
<evidence type="ECO:0000256" key="3">
    <source>
        <dbReference type="ARBA" id="ARBA00012584"/>
    </source>
</evidence>
<sequence>MFWPGPITLILKVKDENIKKSLGLGKKIAVRVPNNQCALSLLKECKLLVATSANISGTTSLTDPDDCKKDLDGYDLLIDGGILSDDGESTIVEIDGNKVRIVRSGSVSEEELKKILLNLIVTCGRNLESEAKNEIKKIINELGDQELEILDSGMRCVLTVNTVVKPSEVIDYVKNKINEEPWFMRYCLRIIPIQTVTDTDIDKIKQNVIKFKDCIQKNDSFRITVEKRGSTISSKEIITEIAKSLSNKVSLENPTWIILIEVLGNKTGISILKNDALFSLEKSKRNLE</sequence>
<evidence type="ECO:0000256" key="6">
    <source>
        <dbReference type="ARBA" id="ARBA00022694"/>
    </source>
</evidence>
<dbReference type="SUPFAM" id="SSF143437">
    <property type="entry name" value="THUMP domain-like"/>
    <property type="match status" value="1"/>
</dbReference>
<evidence type="ECO:0000256" key="7">
    <source>
        <dbReference type="ARBA" id="ARBA00022695"/>
    </source>
</evidence>
<dbReference type="GO" id="GO:0006450">
    <property type="term" value="P:regulation of translational fidelity"/>
    <property type="evidence" value="ECO:0007669"/>
    <property type="project" value="TreeGrafter"/>
</dbReference>
<reference evidence="15" key="1">
    <citation type="journal article" date="2014" name="Genome Biol. Evol.">
        <title>Pangenome evidence for extensive interdomain horizontal transfer affecting lineage core and shell genes in uncultured planktonic thaumarchaeota and euryarchaeota.</title>
        <authorList>
            <person name="Deschamps P."/>
            <person name="Zivanovic Y."/>
            <person name="Moreira D."/>
            <person name="Rodriguez-Valera F."/>
            <person name="Lopez-Garcia P."/>
        </authorList>
    </citation>
    <scope>NUCLEOTIDE SEQUENCE</scope>
</reference>
<keyword evidence="7" id="KW-0548">Nucleotidyltransferase</keyword>
<dbReference type="SUPFAM" id="SSF55821">
    <property type="entry name" value="YrdC/RibB"/>
    <property type="match status" value="1"/>
</dbReference>
<keyword evidence="6" id="KW-0819">tRNA processing</keyword>
<evidence type="ECO:0000256" key="2">
    <source>
        <dbReference type="ARBA" id="ARBA00007663"/>
    </source>
</evidence>
<gene>
    <name evidence="15" type="primary">TAN1</name>
    <name evidence="15" type="synonym">THUMPD1</name>
</gene>
<evidence type="ECO:0000256" key="1">
    <source>
        <dbReference type="ARBA" id="ARBA00004496"/>
    </source>
</evidence>
<evidence type="ECO:0000313" key="15">
    <source>
        <dbReference type="EMBL" id="AIF08012.1"/>
    </source>
</evidence>
<dbReference type="InterPro" id="IPR040183">
    <property type="entry name" value="THUMPD1-like"/>
</dbReference>
<proteinExistence type="inferred from homology"/>
<dbReference type="AlphaFoldDB" id="A0A075H0G5"/>
<comment type="catalytic activity">
    <reaction evidence="11">
        <text>L-threonine + hydrogencarbonate + ATP = L-threonylcarbamoyladenylate + diphosphate + H2O</text>
        <dbReference type="Rhea" id="RHEA:36407"/>
        <dbReference type="ChEBI" id="CHEBI:15377"/>
        <dbReference type="ChEBI" id="CHEBI:17544"/>
        <dbReference type="ChEBI" id="CHEBI:30616"/>
        <dbReference type="ChEBI" id="CHEBI:33019"/>
        <dbReference type="ChEBI" id="CHEBI:57926"/>
        <dbReference type="ChEBI" id="CHEBI:73682"/>
        <dbReference type="EC" id="2.7.7.87"/>
    </reaction>
</comment>